<reference evidence="1 2" key="1">
    <citation type="submission" date="2019-01" db="EMBL/GenBank/DDBJ databases">
        <title>Coherence of Microcystis species and biogeography revealed through population genomics.</title>
        <authorList>
            <person name="Perez-Carrascal O.M."/>
            <person name="Terrat Y."/>
            <person name="Giani A."/>
            <person name="Fortin N."/>
            <person name="Tromas N."/>
            <person name="Shapiro B.J."/>
        </authorList>
    </citation>
    <scope>NUCLEOTIDE SEQUENCE [LARGE SCALE GENOMIC DNA]</scope>
    <source>
        <strain evidence="1">Mp_MB_F_20051200_S9</strain>
    </source>
</reference>
<dbReference type="Proteomes" id="UP000317165">
    <property type="component" value="Unassembled WGS sequence"/>
</dbReference>
<dbReference type="GO" id="GO:0005509">
    <property type="term" value="F:calcium ion binding"/>
    <property type="evidence" value="ECO:0007669"/>
    <property type="project" value="InterPro"/>
</dbReference>
<evidence type="ECO:0000313" key="2">
    <source>
        <dbReference type="Proteomes" id="UP000317165"/>
    </source>
</evidence>
<sequence length="61" mass="6453">MINLALLTSPNGTVVGTINATDPDNNPLTYTITDGNPDTDGDSIKAFAISSCRVRVCRDNL</sequence>
<proteinExistence type="predicted"/>
<dbReference type="Gene3D" id="2.60.40.60">
    <property type="entry name" value="Cadherins"/>
    <property type="match status" value="1"/>
</dbReference>
<dbReference type="SUPFAM" id="SSF49313">
    <property type="entry name" value="Cadherin-like"/>
    <property type="match status" value="1"/>
</dbReference>
<dbReference type="InterPro" id="IPR015919">
    <property type="entry name" value="Cadherin-like_sf"/>
</dbReference>
<evidence type="ECO:0000313" key="1">
    <source>
        <dbReference type="EMBL" id="TRV59388.1"/>
    </source>
</evidence>
<dbReference type="AlphaFoldDB" id="A0A552PQX7"/>
<organism evidence="1 2">
    <name type="scientific">Microcystis panniformis Mp_MB_F_20051200_S9</name>
    <dbReference type="NCBI Taxonomy" id="2486223"/>
    <lineage>
        <taxon>Bacteria</taxon>
        <taxon>Bacillati</taxon>
        <taxon>Cyanobacteriota</taxon>
        <taxon>Cyanophyceae</taxon>
        <taxon>Oscillatoriophycideae</taxon>
        <taxon>Chroococcales</taxon>
        <taxon>Microcystaceae</taxon>
        <taxon>Microcystis</taxon>
    </lineage>
</organism>
<comment type="caution">
    <text evidence="1">The sequence shown here is derived from an EMBL/GenBank/DDBJ whole genome shotgun (WGS) entry which is preliminary data.</text>
</comment>
<name>A0A552PQX7_9CHRO</name>
<dbReference type="CDD" id="cd11304">
    <property type="entry name" value="Cadherin_repeat"/>
    <property type="match status" value="1"/>
</dbReference>
<dbReference type="EMBL" id="SFAC01000197">
    <property type="protein sequence ID" value="TRV59388.1"/>
    <property type="molecule type" value="Genomic_DNA"/>
</dbReference>
<accession>A0A552PQX7</accession>
<gene>
    <name evidence="1" type="ORF">EWV53_16835</name>
</gene>
<protein>
    <submittedName>
        <fullName evidence="1">Cadherin repeat domain-containing protein</fullName>
    </submittedName>
</protein>
<dbReference type="GO" id="GO:0016020">
    <property type="term" value="C:membrane"/>
    <property type="evidence" value="ECO:0007669"/>
    <property type="project" value="InterPro"/>
</dbReference>